<keyword evidence="2" id="KW-0732">Signal</keyword>
<sequence>MLRTRFLLSLRSLSLAGAAALALSVVLPAPLASADADTQRRVPLTNITFTPDGTVTVTSETVNIQGVYTPAFDRTVSGSGDVRLSGPSGPYAFTGTVGPARGQLTFNGPVGTGRATFRTVDGPASQTRVQGNVSVHVSDE</sequence>
<dbReference type="RefSeq" id="WP_350241497.1">
    <property type="nucleotide sequence ID" value="NZ_JBEJUE010000060.1"/>
</dbReference>
<feature type="compositionally biased region" description="Polar residues" evidence="1">
    <location>
        <begin position="124"/>
        <end position="140"/>
    </location>
</feature>
<protein>
    <submittedName>
        <fullName evidence="3">Uncharacterized protein</fullName>
    </submittedName>
</protein>
<feature type="region of interest" description="Disordered" evidence="1">
    <location>
        <begin position="117"/>
        <end position="140"/>
    </location>
</feature>
<accession>A0ABV1QE64</accession>
<dbReference type="EMBL" id="JBEJUE010000060">
    <property type="protein sequence ID" value="MER0429469.1"/>
    <property type="molecule type" value="Genomic_DNA"/>
</dbReference>
<keyword evidence="4" id="KW-1185">Reference proteome</keyword>
<proteinExistence type="predicted"/>
<feature type="chain" id="PRO_5045767567" evidence="2">
    <location>
        <begin position="35"/>
        <end position="140"/>
    </location>
</feature>
<evidence type="ECO:0000313" key="3">
    <source>
        <dbReference type="EMBL" id="MER0429469.1"/>
    </source>
</evidence>
<organism evidence="3 4">
    <name type="scientific">Streptomyces microflavus</name>
    <name type="common">Streptomyces lipmanii</name>
    <dbReference type="NCBI Taxonomy" id="1919"/>
    <lineage>
        <taxon>Bacteria</taxon>
        <taxon>Bacillati</taxon>
        <taxon>Actinomycetota</taxon>
        <taxon>Actinomycetes</taxon>
        <taxon>Kitasatosporales</taxon>
        <taxon>Streptomycetaceae</taxon>
        <taxon>Streptomyces</taxon>
    </lineage>
</organism>
<gene>
    <name evidence="3" type="ORF">ABR748_35535</name>
</gene>
<name>A0ABV1QE64_STRMI</name>
<reference evidence="3 4" key="1">
    <citation type="submission" date="2024-01" db="EMBL/GenBank/DDBJ databases">
        <title>Metagenomic exploration of the rhizosphere soil microbial community and their significance in facilitating the development of wild simulated ginseng.</title>
        <authorList>
            <person name="Huang J."/>
        </authorList>
    </citation>
    <scope>NUCLEOTIDE SEQUENCE [LARGE SCALE GENOMIC DNA]</scope>
    <source>
        <strain evidence="3 4">WY141</strain>
    </source>
</reference>
<evidence type="ECO:0000256" key="1">
    <source>
        <dbReference type="SAM" id="MobiDB-lite"/>
    </source>
</evidence>
<feature type="signal peptide" evidence="2">
    <location>
        <begin position="1"/>
        <end position="34"/>
    </location>
</feature>
<evidence type="ECO:0000256" key="2">
    <source>
        <dbReference type="SAM" id="SignalP"/>
    </source>
</evidence>
<dbReference type="Proteomes" id="UP001456562">
    <property type="component" value="Unassembled WGS sequence"/>
</dbReference>
<comment type="caution">
    <text evidence="3">The sequence shown here is derived from an EMBL/GenBank/DDBJ whole genome shotgun (WGS) entry which is preliminary data.</text>
</comment>
<evidence type="ECO:0000313" key="4">
    <source>
        <dbReference type="Proteomes" id="UP001456562"/>
    </source>
</evidence>